<dbReference type="Proteomes" id="UP000561045">
    <property type="component" value="Unassembled WGS sequence"/>
</dbReference>
<evidence type="ECO:0000256" key="8">
    <source>
        <dbReference type="ARBA" id="ARBA00024235"/>
    </source>
</evidence>
<feature type="transmembrane region" description="Helical" evidence="9">
    <location>
        <begin position="22"/>
        <end position="40"/>
    </location>
</feature>
<dbReference type="GO" id="GO:0044877">
    <property type="term" value="F:protein-containing complex binding"/>
    <property type="evidence" value="ECO:0007669"/>
    <property type="project" value="InterPro"/>
</dbReference>
<evidence type="ECO:0000256" key="7">
    <source>
        <dbReference type="ARBA" id="ARBA00024197"/>
    </source>
</evidence>
<dbReference type="AlphaFoldDB" id="A0A840BPW8"/>
<name>A0A840BPW8_9RHOO</name>
<comment type="caution">
    <text evidence="11">The sequence shown here is derived from an EMBL/GenBank/DDBJ whole genome shotgun (WGS) entry which is preliminary data.</text>
</comment>
<evidence type="ECO:0000256" key="3">
    <source>
        <dbReference type="ARBA" id="ARBA00022692"/>
    </source>
</evidence>
<dbReference type="EMBL" id="JACIET010000001">
    <property type="protein sequence ID" value="MBB4012477.1"/>
    <property type="molecule type" value="Genomic_DNA"/>
</dbReference>
<dbReference type="InterPro" id="IPR026039">
    <property type="entry name" value="YfgM"/>
</dbReference>
<protein>
    <recommendedName>
        <fullName evidence="8">Ancillary SecYEG translocon subunit</fullName>
    </recommendedName>
</protein>
<evidence type="ECO:0000313" key="11">
    <source>
        <dbReference type="EMBL" id="MBB4012477.1"/>
    </source>
</evidence>
<dbReference type="PIRSF" id="PIRSF006170">
    <property type="entry name" value="YfgM"/>
    <property type="match status" value="1"/>
</dbReference>
<gene>
    <name evidence="11" type="ORF">GGR36_001785</name>
</gene>
<organism evidence="11 12">
    <name type="scientific">Niveibacterium umoris</name>
    <dbReference type="NCBI Taxonomy" id="1193620"/>
    <lineage>
        <taxon>Bacteria</taxon>
        <taxon>Pseudomonadati</taxon>
        <taxon>Pseudomonadota</taxon>
        <taxon>Betaproteobacteria</taxon>
        <taxon>Rhodocyclales</taxon>
        <taxon>Rhodocyclaceae</taxon>
        <taxon>Niveibacterium</taxon>
    </lineage>
</organism>
<keyword evidence="5 9" id="KW-0472">Membrane</keyword>
<accession>A0A840BPW8</accession>
<proteinExistence type="inferred from homology"/>
<evidence type="ECO:0000256" key="4">
    <source>
        <dbReference type="ARBA" id="ARBA00022989"/>
    </source>
</evidence>
<feature type="domain" description="Ancillary SecYEG translocon subunit/Cell division coordinator CpoB TPR" evidence="10">
    <location>
        <begin position="16"/>
        <end position="212"/>
    </location>
</feature>
<dbReference type="SUPFAM" id="SSF48452">
    <property type="entry name" value="TPR-like"/>
    <property type="match status" value="1"/>
</dbReference>
<dbReference type="InterPro" id="IPR018704">
    <property type="entry name" value="SecYEG/CpoB_TPR"/>
</dbReference>
<evidence type="ECO:0000256" key="2">
    <source>
        <dbReference type="ARBA" id="ARBA00022475"/>
    </source>
</evidence>
<dbReference type="RefSeq" id="WP_183634274.1">
    <property type="nucleotide sequence ID" value="NZ_BAABLE010000011.1"/>
</dbReference>
<dbReference type="PANTHER" id="PTHR38035:SF1">
    <property type="entry name" value="ANCILLARY SECYEG TRANSLOCON SUBUNIT"/>
    <property type="match status" value="1"/>
</dbReference>
<reference evidence="11 12" key="1">
    <citation type="submission" date="2020-08" db="EMBL/GenBank/DDBJ databases">
        <title>Genomic Encyclopedia of Type Strains, Phase IV (KMG-IV): sequencing the most valuable type-strain genomes for metagenomic binning, comparative biology and taxonomic classification.</title>
        <authorList>
            <person name="Goeker M."/>
        </authorList>
    </citation>
    <scope>NUCLEOTIDE SEQUENCE [LARGE SCALE GENOMIC DNA]</scope>
    <source>
        <strain evidence="11 12">DSM 106739</strain>
    </source>
</reference>
<evidence type="ECO:0000259" key="10">
    <source>
        <dbReference type="Pfam" id="PF09976"/>
    </source>
</evidence>
<dbReference type="Pfam" id="PF09976">
    <property type="entry name" value="TPR_21"/>
    <property type="match status" value="1"/>
</dbReference>
<sequence>MAAFDLEEQEQIATLKAWWDKWGGILTISAVVLAVAVLGWRGWEWRQSTQAADASVVYASLMQAVEAKDAQKIREASGVIAERFGSTAYADLSALLAAEAQAASGDRQSAKSKLEWAAEKGNDALTRDLARLRLAGLLLDEKAYDAALKQLSVKPNKAFAVRYADLRGDVLTAQGKPADALTAYKEALDGMGSEQGSQAMRSVLELKIDALGGGK</sequence>
<comment type="similarity">
    <text evidence="7">Belongs to the YfgM family.</text>
</comment>
<evidence type="ECO:0000256" key="9">
    <source>
        <dbReference type="SAM" id="Phobius"/>
    </source>
</evidence>
<dbReference type="InterPro" id="IPR011990">
    <property type="entry name" value="TPR-like_helical_dom_sf"/>
</dbReference>
<keyword evidence="2" id="KW-1003">Cell membrane</keyword>
<keyword evidence="6" id="KW-0143">Chaperone</keyword>
<evidence type="ECO:0000256" key="5">
    <source>
        <dbReference type="ARBA" id="ARBA00023136"/>
    </source>
</evidence>
<keyword evidence="12" id="KW-1185">Reference proteome</keyword>
<evidence type="ECO:0000256" key="1">
    <source>
        <dbReference type="ARBA" id="ARBA00004401"/>
    </source>
</evidence>
<keyword evidence="4 9" id="KW-1133">Transmembrane helix</keyword>
<comment type="subcellular location">
    <subcellularLocation>
        <location evidence="1">Cell membrane</location>
        <topology evidence="1">Single-pass type II membrane protein</topology>
    </subcellularLocation>
</comment>
<dbReference type="GO" id="GO:0005886">
    <property type="term" value="C:plasma membrane"/>
    <property type="evidence" value="ECO:0007669"/>
    <property type="project" value="UniProtKB-SubCell"/>
</dbReference>
<keyword evidence="3 9" id="KW-0812">Transmembrane</keyword>
<evidence type="ECO:0000313" key="12">
    <source>
        <dbReference type="Proteomes" id="UP000561045"/>
    </source>
</evidence>
<dbReference type="PANTHER" id="PTHR38035">
    <property type="entry name" value="UPF0070 PROTEIN YFGM"/>
    <property type="match status" value="1"/>
</dbReference>
<evidence type="ECO:0000256" key="6">
    <source>
        <dbReference type="ARBA" id="ARBA00023186"/>
    </source>
</evidence>